<feature type="region of interest" description="Disordered" evidence="1">
    <location>
        <begin position="72"/>
        <end position="168"/>
    </location>
</feature>
<dbReference type="AlphaFoldDB" id="A0A7X5XZB9"/>
<feature type="chain" id="PRO_5030849515" evidence="3">
    <location>
        <begin position="28"/>
        <end position="438"/>
    </location>
</feature>
<dbReference type="EMBL" id="JAATJB010000005">
    <property type="protein sequence ID" value="NJB97738.1"/>
    <property type="molecule type" value="Genomic_DNA"/>
</dbReference>
<feature type="compositionally biased region" description="Low complexity" evidence="1">
    <location>
        <begin position="156"/>
        <end position="168"/>
    </location>
</feature>
<evidence type="ECO:0000313" key="5">
    <source>
        <dbReference type="Proteomes" id="UP000531251"/>
    </source>
</evidence>
<keyword evidence="2" id="KW-1133">Transmembrane helix</keyword>
<keyword evidence="2" id="KW-0812">Transmembrane</keyword>
<feature type="compositionally biased region" description="Low complexity" evidence="1">
    <location>
        <begin position="106"/>
        <end position="149"/>
    </location>
</feature>
<keyword evidence="4" id="KW-0808">Transferase</keyword>
<reference evidence="4 5" key="1">
    <citation type="submission" date="2020-03" db="EMBL/GenBank/DDBJ databases">
        <title>Genomic Encyclopedia of Type Strains, Phase IV (KMG-IV): sequencing the most valuable type-strain genomes for metagenomic binning, comparative biology and taxonomic classification.</title>
        <authorList>
            <person name="Goeker M."/>
        </authorList>
    </citation>
    <scope>NUCLEOTIDE SEQUENCE [LARGE SCALE GENOMIC DNA]</scope>
    <source>
        <strain evidence="4 5">DSM 7225</strain>
    </source>
</reference>
<keyword evidence="4" id="KW-0418">Kinase</keyword>
<comment type="caution">
    <text evidence="4">The sequence shown here is derived from an EMBL/GenBank/DDBJ whole genome shotgun (WGS) entry which is preliminary data.</text>
</comment>
<evidence type="ECO:0000256" key="1">
    <source>
        <dbReference type="SAM" id="MobiDB-lite"/>
    </source>
</evidence>
<proteinExistence type="predicted"/>
<keyword evidence="3" id="KW-0732">Signal</keyword>
<keyword evidence="2" id="KW-0472">Membrane</keyword>
<keyword evidence="5" id="KW-1185">Reference proteome</keyword>
<evidence type="ECO:0000256" key="3">
    <source>
        <dbReference type="SAM" id="SignalP"/>
    </source>
</evidence>
<feature type="region of interest" description="Disordered" evidence="1">
    <location>
        <begin position="29"/>
        <end position="48"/>
    </location>
</feature>
<feature type="compositionally biased region" description="Basic and acidic residues" evidence="1">
    <location>
        <begin position="94"/>
        <end position="105"/>
    </location>
</feature>
<dbReference type="Proteomes" id="UP000531251">
    <property type="component" value="Unassembled WGS sequence"/>
</dbReference>
<dbReference type="RefSeq" id="WP_125972022.1">
    <property type="nucleotide sequence ID" value="NZ_BAAADY010000006.1"/>
</dbReference>
<evidence type="ECO:0000256" key="2">
    <source>
        <dbReference type="SAM" id="Phobius"/>
    </source>
</evidence>
<sequence>MKQCQTPLRPRAALLISAAFLATPAFAQEAAPQQTVTPPPAVETAAPQVAATAPEIRMAPAAPVVQAVPSVEQQMAGSANQAPSTTDAAPARTARAERSAPRAEARTAAQPRQAAPAAQPAATPTQQAASPASAPAAQPQRAEPVAQPATPAADVTQTNETTTESTRSTSLVPWILGALAVILAAAASIFLLRRRRDDADLLVRETATTTEPVAHRPMPQPVAPRSDIGLAAASAAPVMAPVTADRHPISEPVAEAHVEAKLAAADEAVLEHVVDAPAPVANRPWLELGLRPVRAGTSEEEALVDIELTVGNAGDTPARDVRISTFLLADAETSEMEQLLTRHGPAADVPPVTIDAGDGTRVDAHLAVPKGELGRTFTPVVVAEARYRLPDGREGRTSAAFRIGRAAPAADGVGPIGATRPHLVEDLEAELLGTPAHA</sequence>
<feature type="signal peptide" evidence="3">
    <location>
        <begin position="1"/>
        <end position="27"/>
    </location>
</feature>
<protein>
    <submittedName>
        <fullName evidence="4">Chemotaxis protein histidine kinase CheA</fullName>
    </submittedName>
</protein>
<organism evidence="4 5">
    <name type="scientific">Sphingomonas trueperi</name>
    <dbReference type="NCBI Taxonomy" id="53317"/>
    <lineage>
        <taxon>Bacteria</taxon>
        <taxon>Pseudomonadati</taxon>
        <taxon>Pseudomonadota</taxon>
        <taxon>Alphaproteobacteria</taxon>
        <taxon>Sphingomonadales</taxon>
        <taxon>Sphingomonadaceae</taxon>
        <taxon>Sphingomonas</taxon>
    </lineage>
</organism>
<feature type="compositionally biased region" description="Low complexity" evidence="1">
    <location>
        <begin position="82"/>
        <end position="93"/>
    </location>
</feature>
<feature type="transmembrane region" description="Helical" evidence="2">
    <location>
        <begin position="171"/>
        <end position="192"/>
    </location>
</feature>
<accession>A0A7X5XZB9</accession>
<dbReference type="GO" id="GO:0016301">
    <property type="term" value="F:kinase activity"/>
    <property type="evidence" value="ECO:0007669"/>
    <property type="project" value="UniProtKB-KW"/>
</dbReference>
<evidence type="ECO:0000313" key="4">
    <source>
        <dbReference type="EMBL" id="NJB97738.1"/>
    </source>
</evidence>
<gene>
    <name evidence="4" type="ORF">GGR89_002053</name>
</gene>
<name>A0A7X5XZB9_9SPHN</name>